<protein>
    <recommendedName>
        <fullName evidence="3">CRISPR-associated protein Csb1</fullName>
    </recommendedName>
</protein>
<proteinExistence type="predicted"/>
<sequence length="392" mass="42439">MGELAQRLLEAVGPEREYAGIAVSSQYRPASGDKVFPPSFPLSESEKKRGVSPYLSEKRWVEGELCDVVVLDQPPSQANRMEMALLEARDAGQIALPLFELQAETSWGPLRLTSLEFPHRFADAYLRDSLLEGKPFDSSEVGKRLRSVSARDVRPLFERSPESLLFGAWDSHRKGRGVKLARLYSSSMVGLNPVEGKRKGGRMDPFNLTGAVRDSTVEDWEFVATGAKLKKKEGEKLSETGHGNIAPGDVHGGVAITEARRMGWLSLSGVGQLRFGDASPQAAQLARATLAALALAGDRLAFGAPSVWLRSGCDLIRGSEVMAFDRDGQQQEAFTVSAAEAVSCFHELRERTAEAGITMAGDTITVTPKKALAEAIEYATTRAGADEDAGEE</sequence>
<gene>
    <name evidence="1" type="ORF">GCM10022402_12330</name>
</gene>
<dbReference type="EMBL" id="BAABDD010000004">
    <property type="protein sequence ID" value="GAA3733418.1"/>
    <property type="molecule type" value="Genomic_DNA"/>
</dbReference>
<evidence type="ECO:0000313" key="1">
    <source>
        <dbReference type="EMBL" id="GAA3733418.1"/>
    </source>
</evidence>
<comment type="caution">
    <text evidence="1">The sequence shown here is derived from an EMBL/GenBank/DDBJ whole genome shotgun (WGS) entry which is preliminary data.</text>
</comment>
<dbReference type="RefSeq" id="WP_344968231.1">
    <property type="nucleotide sequence ID" value="NZ_BAABDD010000004.1"/>
</dbReference>
<dbReference type="InterPro" id="IPR013403">
    <property type="entry name" value="CRISPR-assoc_prot_Csb1/Cas7u"/>
</dbReference>
<accession>A0ABP7F8A0</accession>
<keyword evidence="2" id="KW-1185">Reference proteome</keyword>
<organism evidence="1 2">
    <name type="scientific">Salinactinospora qingdaonensis</name>
    <dbReference type="NCBI Taxonomy" id="702744"/>
    <lineage>
        <taxon>Bacteria</taxon>
        <taxon>Bacillati</taxon>
        <taxon>Actinomycetota</taxon>
        <taxon>Actinomycetes</taxon>
        <taxon>Streptosporangiales</taxon>
        <taxon>Nocardiopsidaceae</taxon>
        <taxon>Salinactinospora</taxon>
    </lineage>
</organism>
<dbReference type="NCBIfam" id="TIGR02570">
    <property type="entry name" value="cas7_GSU0053"/>
    <property type="match status" value="1"/>
</dbReference>
<reference evidence="2" key="1">
    <citation type="journal article" date="2019" name="Int. J. Syst. Evol. Microbiol.">
        <title>The Global Catalogue of Microorganisms (GCM) 10K type strain sequencing project: providing services to taxonomists for standard genome sequencing and annotation.</title>
        <authorList>
            <consortium name="The Broad Institute Genomics Platform"/>
            <consortium name="The Broad Institute Genome Sequencing Center for Infectious Disease"/>
            <person name="Wu L."/>
            <person name="Ma J."/>
        </authorList>
    </citation>
    <scope>NUCLEOTIDE SEQUENCE [LARGE SCALE GENOMIC DNA]</scope>
    <source>
        <strain evidence="2">JCM 17137</strain>
    </source>
</reference>
<dbReference type="Proteomes" id="UP001500908">
    <property type="component" value="Unassembled WGS sequence"/>
</dbReference>
<evidence type="ECO:0000313" key="2">
    <source>
        <dbReference type="Proteomes" id="UP001500908"/>
    </source>
</evidence>
<name>A0ABP7F8A0_9ACTN</name>
<evidence type="ECO:0008006" key="3">
    <source>
        <dbReference type="Google" id="ProtNLM"/>
    </source>
</evidence>
<dbReference type="Pfam" id="PF09617">
    <property type="entry name" value="Cas_GSU0053"/>
    <property type="match status" value="1"/>
</dbReference>